<evidence type="ECO:0000313" key="3">
    <source>
        <dbReference type="Proteomes" id="UP000292648"/>
    </source>
</evidence>
<protein>
    <submittedName>
        <fullName evidence="2">Abi family protein</fullName>
    </submittedName>
</protein>
<comment type="caution">
    <text evidence="2">The sequence shown here is derived from an EMBL/GenBank/DDBJ whole genome shotgun (WGS) entry which is preliminary data.</text>
</comment>
<accession>A0A4Q9Y235</accession>
<dbReference type="AlphaFoldDB" id="A0A4Q9Y235"/>
<reference evidence="2 3" key="1">
    <citation type="submission" date="2019-01" db="EMBL/GenBank/DDBJ databases">
        <title>Draft genome sequence of Lactobacillus paraplantarum OSY-TC318, a Producer of the novel lantibiotic Paraplantaracin TC318.</title>
        <authorList>
            <person name="Hussein W.E."/>
            <person name="Huang E."/>
            <person name="Yousef A.E."/>
        </authorList>
    </citation>
    <scope>NUCLEOTIDE SEQUENCE [LARGE SCALE GENOMIC DNA]</scope>
    <source>
        <strain evidence="2 3">OSY-TC318</strain>
    </source>
</reference>
<feature type="coiled-coil region" evidence="1">
    <location>
        <begin position="122"/>
        <end position="152"/>
    </location>
</feature>
<keyword evidence="1" id="KW-0175">Coiled coil</keyword>
<proteinExistence type="predicted"/>
<dbReference type="EMBL" id="SEHH01000070">
    <property type="protein sequence ID" value="TBX40917.1"/>
    <property type="molecule type" value="Genomic_DNA"/>
</dbReference>
<sequence length="336" mass="39400">MTYSTDKPFTSLDAQLKMLKNRGMKIDNTDYARQVLLNNNYYSVINGYKDPFLRKDGAGEALKPEMFIHKTTFSDVYTLYGFDRDLRNIVLNYLLIFESRLKSIISYEFAQKFPDPYSYLNIVNYSNDIGDLSNVLKNLKNLSLKLNRGRNERYGKPSIIHYVQQHTHVPLWVLVNTLTFGEIQYLYDSLDQNLKEKVARDFSEYYKLHWKSSEKIDTGELKSLIIVANLFRNVCAHDERFYNYSLRTKISKSLFSKYYVNNPMFDDLEKPVDLFALISLLALVLTRKQFKAMTYSINSLIEKSNYKLKSIGIGKVLDLMGFPEIQWREKIQVKSD</sequence>
<evidence type="ECO:0000313" key="2">
    <source>
        <dbReference type="EMBL" id="TBX40917.1"/>
    </source>
</evidence>
<dbReference type="Proteomes" id="UP000292648">
    <property type="component" value="Unassembled WGS sequence"/>
</dbReference>
<name>A0A4Q9Y235_9LACO</name>
<dbReference type="InterPro" id="IPR011664">
    <property type="entry name" value="Abi_system_AbiD/AbiF-like"/>
</dbReference>
<gene>
    <name evidence="2" type="ORF">EUZ87_10130</name>
</gene>
<organism evidence="2 3">
    <name type="scientific">Lactiplantibacillus paraplantarum</name>
    <dbReference type="NCBI Taxonomy" id="60520"/>
    <lineage>
        <taxon>Bacteria</taxon>
        <taxon>Bacillati</taxon>
        <taxon>Bacillota</taxon>
        <taxon>Bacilli</taxon>
        <taxon>Lactobacillales</taxon>
        <taxon>Lactobacillaceae</taxon>
        <taxon>Lactiplantibacillus</taxon>
    </lineage>
</organism>
<dbReference type="Pfam" id="PF07751">
    <property type="entry name" value="Abi_2"/>
    <property type="match status" value="1"/>
</dbReference>
<evidence type="ECO:0000256" key="1">
    <source>
        <dbReference type="SAM" id="Coils"/>
    </source>
</evidence>